<feature type="compositionally biased region" description="Low complexity" evidence="13">
    <location>
        <begin position="960"/>
        <end position="972"/>
    </location>
</feature>
<evidence type="ECO:0000256" key="2">
    <source>
        <dbReference type="ARBA" id="ARBA00004236"/>
    </source>
</evidence>
<keyword evidence="4 12" id="KW-0245">EGF-like domain</keyword>
<dbReference type="InterPro" id="IPR000742">
    <property type="entry name" value="EGF"/>
</dbReference>
<feature type="region of interest" description="Disordered" evidence="13">
    <location>
        <begin position="507"/>
        <end position="590"/>
    </location>
</feature>
<keyword evidence="7" id="KW-0677">Repeat</keyword>
<dbReference type="Proteomes" id="UP000011518">
    <property type="component" value="Unassembled WGS sequence"/>
</dbReference>
<keyword evidence="8 14" id="KW-1133">Transmembrane helix</keyword>
<feature type="compositionally biased region" description="Basic and acidic residues" evidence="13">
    <location>
        <begin position="913"/>
        <end position="924"/>
    </location>
</feature>
<dbReference type="SUPFAM" id="SSF57196">
    <property type="entry name" value="EGF/Laminin"/>
    <property type="match status" value="2"/>
</dbReference>
<dbReference type="PROSITE" id="PS01186">
    <property type="entry name" value="EGF_2"/>
    <property type="match status" value="1"/>
</dbReference>
<dbReference type="PROSITE" id="PS00022">
    <property type="entry name" value="EGF_1"/>
    <property type="match status" value="1"/>
</dbReference>
<feature type="transmembrane region" description="Helical" evidence="14">
    <location>
        <begin position="191"/>
        <end position="210"/>
    </location>
</feature>
<keyword evidence="5 14" id="KW-0812">Transmembrane</keyword>
<evidence type="ECO:0000256" key="5">
    <source>
        <dbReference type="ARBA" id="ARBA00022692"/>
    </source>
</evidence>
<feature type="disulfide bond" evidence="12">
    <location>
        <begin position="1355"/>
        <end position="1372"/>
    </location>
</feature>
<feature type="region of interest" description="Disordered" evidence="13">
    <location>
        <begin position="1131"/>
        <end position="1161"/>
    </location>
</feature>
<feature type="non-terminal residue" evidence="16">
    <location>
        <position position="1"/>
    </location>
</feature>
<feature type="disulfide bond" evidence="12">
    <location>
        <begin position="1374"/>
        <end position="1383"/>
    </location>
</feature>
<sequence length="1710" mass="182639">RSLTRLTHVLCFQGALAQPQPWWKIQLFVWEPVLFGTWDGVFTSCMINIFGVVLFLRTGWLVGNTGVLLGMFLVSSVALVALITVLSGIGVGERGGVGSGGVYSMISSVLGGQTGGTVGLLYVFGQVPGCCCVDPTGEQGSPCRVVLAAAPDAFLSHGRVLPGTACQCVAGAMYITGFAESISDLLGLRSIWAVRGISVVVLLALLGINLAGVKWIIRLQLLLLFLLAVSTLDVVVGSFTHLDPEHGFIGYSPELLWNNTLPDYNPGESFFTVFGVFFPAATGVMAGFNMGGDLREPAASIPLGSLAAVGISWFLYIVFVFLLGAICTREALRYDFLIAEKVSLVGFLFLLGLYISSLASCMGGLYGAPRILQCIAQEKVVPALACLGQGKGPNKTPVAAICLTSLVTMAFVLVGQVNVLAPIVTINFMLTYIAVDYSYFSLSMGACNLPPMPGPVSSEGAEALHCSEHLLLEKAPSYGSGALAQTLSEGTLLEFTKDMDQLLQLTKKLESSQPRRAEGDGIPESRKKKHKKATKQTLQDSFLLDLQSPVSLPPKDADRLPTVSGEGQESNQNKQTSRQGETQPGGMCGEQLVPELCNQRRPSEDFFLKSRLQEQDVQRIPTSFYTHLCNPWVSLLGAVGSFLIIFVIQWVYTLVNLGVAAIVYFYIGQASPGLHLVSRSLEDLDNSSALQSSSVGQTKNMHVATTFTDGVPRMLRSLTVSLGPVNETEGFPEDSKMATTSASVQSSPSAVELRRNSKVTGNPGAEEFIEPSAENEFGRPSLHWQNDSPTFGGHQPASSSELENGNPMSQTETVSRSIPPVRVGESTARWFSTSSKTFADATGSSASYPVNASVLTQFTDSIQQSGGSNTALDERSYSESLSTSSSESLDSSAPRGERSITGISYDQVSDTDIEQRTSSDHTDHTYVSSAFTKGEQALLSITDNSSSSDIRESSTSYIKISNSSHSDYPSSSGAQTERSKVSSYEGEYAQPSTESLVLRTSSLPSFTSTINTPNTLVLLDTDAGSVGNSSSFPSPPLPSPSVSQSHQSFSSTLPSTRASMHPLKNTSEASIPLSSSPPPLLLSLMASTPAPLAISQTTLPHSSSTPVQPRSRETPMTSVWMSTMASSMAMLPGSQAAGPRNQSTPHQEKISMESKSPSLVSLSAESTKTVTVSFPSSPALTESSAKRTLPATSTSLSHMSPALTTTTLQTSHPPVATPSTPSSTTALIASPIAVQTTDGKQLLPTYPEILVPQISTEGAVTTKRNQVHLDTTARSIPLTSVPTSAKELTTKLGITEEYSPASHFLRSSPSFQTTDVSTTEVLGPQSTTFTAQLSTQSPVVASSLAPGDGCARNPCLHDGKCIVDPTRDGYRCVCSPSWQGEDCSVDVNECLSSPCPPLATCNNTQGSFICRCPVGYQLEKGICNLVRTFVTEFKLKKTFLNTTMEKHSGLHEVENEITQTLNACFSVLPGYIRSTVHASRESSAVVLSLQTTFSLASNVTLFDLADGIQKCVNSCRSSAEVCQLLGSQRRIFRAGSLCKRKSPECDKETSICTDLDGVALCQCKAGYFQFNKMDHSCRACEDGYRLENETCMSCPFGLGGLNCGNPYQLITVVIAAAGGGLLLILGIALIVTCCRKNKNDISKLIFKSGDFQMSPYAEYPKNPRSQEWGREAIEMHENGSTKNLLQMTDVYYSVCIPVPGQPLGSLSSEK</sequence>
<evidence type="ECO:0000256" key="13">
    <source>
        <dbReference type="SAM" id="MobiDB-lite"/>
    </source>
</evidence>
<feature type="transmembrane region" description="Helical" evidence="14">
    <location>
        <begin position="33"/>
        <end position="56"/>
    </location>
</feature>
<organism evidence="16 17">
    <name type="scientific">Tupaia chinensis</name>
    <name type="common">Chinese tree shrew</name>
    <name type="synonym">Tupaia belangeri chinensis</name>
    <dbReference type="NCBI Taxonomy" id="246437"/>
    <lineage>
        <taxon>Eukaryota</taxon>
        <taxon>Metazoa</taxon>
        <taxon>Chordata</taxon>
        <taxon>Craniata</taxon>
        <taxon>Vertebrata</taxon>
        <taxon>Euteleostomi</taxon>
        <taxon>Mammalia</taxon>
        <taxon>Eutheria</taxon>
        <taxon>Euarchontoglires</taxon>
        <taxon>Scandentia</taxon>
        <taxon>Tupaiidae</taxon>
        <taxon>Tupaia</taxon>
    </lineage>
</organism>
<dbReference type="PANTHER" id="PTHR24037">
    <property type="entry name" value="HEART DEVELOPMENT PROTEIN WITH EGF-LIKE DOMAINS 1"/>
    <property type="match status" value="1"/>
</dbReference>
<dbReference type="InterPro" id="IPR049883">
    <property type="entry name" value="NOTCH1_EGF-like"/>
</dbReference>
<protein>
    <submittedName>
        <fullName evidence="16">Protein HEG like protein 1</fullName>
    </submittedName>
</protein>
<dbReference type="FunCoup" id="L9KFW9">
    <property type="interactions" value="188"/>
</dbReference>
<evidence type="ECO:0000256" key="1">
    <source>
        <dbReference type="ARBA" id="ARBA00004141"/>
    </source>
</evidence>
<feature type="transmembrane region" description="Helical" evidence="14">
    <location>
        <begin position="303"/>
        <end position="326"/>
    </location>
</feature>
<dbReference type="GO" id="GO:0005509">
    <property type="term" value="F:calcium ion binding"/>
    <property type="evidence" value="ECO:0007669"/>
    <property type="project" value="InterPro"/>
</dbReference>
<dbReference type="InParanoid" id="L9KFW9"/>
<keyword evidence="9 14" id="KW-0472">Membrane</keyword>
<feature type="compositionally biased region" description="Polar residues" evidence="13">
    <location>
        <begin position="901"/>
        <end position="910"/>
    </location>
</feature>
<comment type="subcellular location">
    <subcellularLocation>
        <location evidence="2">Cell membrane</location>
    </subcellularLocation>
    <subcellularLocation>
        <location evidence="1">Membrane</location>
        <topology evidence="1">Multi-pass membrane protein</topology>
    </subcellularLocation>
</comment>
<dbReference type="CDD" id="cd00054">
    <property type="entry name" value="EGF_CA"/>
    <property type="match status" value="2"/>
</dbReference>
<dbReference type="InterPro" id="IPR001881">
    <property type="entry name" value="EGF-like_Ca-bd_dom"/>
</dbReference>
<dbReference type="FunFam" id="2.10.25.10:FF:000358">
    <property type="entry name" value="protein HEG homolog 1 isoform X1"/>
    <property type="match status" value="1"/>
</dbReference>
<dbReference type="eggNOG" id="ENOG502QPW9">
    <property type="taxonomic scope" value="Eukaryota"/>
</dbReference>
<evidence type="ECO:0000256" key="10">
    <source>
        <dbReference type="ARBA" id="ARBA00023157"/>
    </source>
</evidence>
<dbReference type="FunFam" id="2.10.25.10:FF:000610">
    <property type="entry name" value="protein HEG homolog 1 isoform X1"/>
    <property type="match status" value="1"/>
</dbReference>
<feature type="transmembrane region" description="Helical" evidence="14">
    <location>
        <begin position="68"/>
        <end position="89"/>
    </location>
</feature>
<evidence type="ECO:0000256" key="4">
    <source>
        <dbReference type="ARBA" id="ARBA00022536"/>
    </source>
</evidence>
<dbReference type="PANTHER" id="PTHR24037:SF3">
    <property type="entry name" value="PROTEIN HEG HOMOLOG 1"/>
    <property type="match status" value="1"/>
</dbReference>
<keyword evidence="11" id="KW-0325">Glycoprotein</keyword>
<dbReference type="PROSITE" id="PS50026">
    <property type="entry name" value="EGF_3"/>
    <property type="match status" value="2"/>
</dbReference>
<evidence type="ECO:0000256" key="6">
    <source>
        <dbReference type="ARBA" id="ARBA00022729"/>
    </source>
</evidence>
<feature type="compositionally biased region" description="Polar residues" evidence="13">
    <location>
        <begin position="1190"/>
        <end position="1201"/>
    </location>
</feature>
<dbReference type="InterPro" id="IPR000152">
    <property type="entry name" value="EGF-type_Asp/Asn_hydroxyl_site"/>
</dbReference>
<feature type="compositionally biased region" description="Polar residues" evidence="13">
    <location>
        <begin position="796"/>
        <end position="816"/>
    </location>
</feature>
<feature type="domain" description="EGF-like" evidence="15">
    <location>
        <begin position="1346"/>
        <end position="1384"/>
    </location>
</feature>
<feature type="region of interest" description="Disordered" evidence="13">
    <location>
        <begin position="864"/>
        <end position="927"/>
    </location>
</feature>
<feature type="compositionally biased region" description="Low complexity" evidence="13">
    <location>
        <begin position="1040"/>
        <end position="1056"/>
    </location>
</feature>
<feature type="compositionally biased region" description="Polar residues" evidence="13">
    <location>
        <begin position="565"/>
        <end position="582"/>
    </location>
</feature>
<feature type="compositionally biased region" description="Basic and acidic residues" evidence="13">
    <location>
        <begin position="507"/>
        <end position="525"/>
    </location>
</feature>
<proteinExistence type="predicted"/>
<evidence type="ECO:0000256" key="7">
    <source>
        <dbReference type="ARBA" id="ARBA00022737"/>
    </source>
</evidence>
<evidence type="ECO:0000256" key="11">
    <source>
        <dbReference type="ARBA" id="ARBA00023180"/>
    </source>
</evidence>
<evidence type="ECO:0000256" key="14">
    <source>
        <dbReference type="SAM" id="Phobius"/>
    </source>
</evidence>
<feature type="transmembrane region" description="Helical" evidence="14">
    <location>
        <begin position="423"/>
        <end position="442"/>
    </location>
</feature>
<feature type="region of interest" description="Disordered" evidence="13">
    <location>
        <begin position="960"/>
        <end position="992"/>
    </location>
</feature>
<accession>L9KFW9</accession>
<dbReference type="PROSITE" id="PS00010">
    <property type="entry name" value="ASX_HYDROXYL"/>
    <property type="match status" value="1"/>
</dbReference>
<dbReference type="GO" id="GO:0007507">
    <property type="term" value="P:heart development"/>
    <property type="evidence" value="ECO:0007669"/>
    <property type="project" value="TreeGrafter"/>
</dbReference>
<reference evidence="17" key="1">
    <citation type="submission" date="2012-07" db="EMBL/GenBank/DDBJ databases">
        <title>Genome of the Chinese tree shrew, a rising model animal genetically related to primates.</title>
        <authorList>
            <person name="Zhang G."/>
            <person name="Fan Y."/>
            <person name="Yao Y."/>
            <person name="Huang Z."/>
        </authorList>
    </citation>
    <scope>NUCLEOTIDE SEQUENCE [LARGE SCALE GENOMIC DNA]</scope>
</reference>
<keyword evidence="3" id="KW-1003">Cell membrane</keyword>
<dbReference type="Gene3D" id="2.10.25.10">
    <property type="entry name" value="Laminin"/>
    <property type="match status" value="2"/>
</dbReference>
<dbReference type="InterPro" id="IPR018097">
    <property type="entry name" value="EGF_Ca-bd_CS"/>
</dbReference>
<dbReference type="GO" id="GO:0005886">
    <property type="term" value="C:plasma membrane"/>
    <property type="evidence" value="ECO:0007669"/>
    <property type="project" value="UniProtKB-SubCell"/>
</dbReference>
<evidence type="ECO:0000313" key="16">
    <source>
        <dbReference type="EMBL" id="ELW61621.1"/>
    </source>
</evidence>
<feature type="transmembrane region" description="Helical" evidence="14">
    <location>
        <begin position="642"/>
        <end position="667"/>
    </location>
</feature>
<feature type="transmembrane region" description="Helical" evidence="14">
    <location>
        <begin position="222"/>
        <end position="242"/>
    </location>
</feature>
<dbReference type="Pfam" id="PF00324">
    <property type="entry name" value="AA_permease"/>
    <property type="match status" value="1"/>
</dbReference>
<evidence type="ECO:0000256" key="9">
    <source>
        <dbReference type="ARBA" id="ARBA00023136"/>
    </source>
</evidence>
<feature type="transmembrane region" description="Helical" evidence="14">
    <location>
        <begin position="398"/>
        <end position="417"/>
    </location>
</feature>
<dbReference type="SMART" id="SM00181">
    <property type="entry name" value="EGF"/>
    <property type="match status" value="3"/>
</dbReference>
<dbReference type="GO" id="GO:0055085">
    <property type="term" value="P:transmembrane transport"/>
    <property type="evidence" value="ECO:0007669"/>
    <property type="project" value="InterPro"/>
</dbReference>
<dbReference type="Pfam" id="PF07645">
    <property type="entry name" value="EGF_CA"/>
    <property type="match status" value="1"/>
</dbReference>
<keyword evidence="17" id="KW-1185">Reference proteome</keyword>
<dbReference type="PROSITE" id="PS01187">
    <property type="entry name" value="EGF_CA"/>
    <property type="match status" value="1"/>
</dbReference>
<feature type="transmembrane region" description="Helical" evidence="14">
    <location>
        <begin position="270"/>
        <end position="291"/>
    </location>
</feature>
<feature type="transmembrane region" description="Helical" evidence="14">
    <location>
        <begin position="346"/>
        <end position="368"/>
    </location>
</feature>
<dbReference type="Pfam" id="PF00008">
    <property type="entry name" value="EGF"/>
    <property type="match status" value="1"/>
</dbReference>
<gene>
    <name evidence="16" type="ORF">TREES_T100009171</name>
</gene>
<dbReference type="InterPro" id="IPR004841">
    <property type="entry name" value="AA-permease/SLC12A_dom"/>
</dbReference>
<feature type="domain" description="EGF-like" evidence="15">
    <location>
        <begin position="1386"/>
        <end position="1424"/>
    </location>
</feature>
<name>L9KFW9_TUPCH</name>
<comment type="caution">
    <text evidence="12">Lacks conserved residue(s) required for the propagation of feature annotation.</text>
</comment>
<feature type="transmembrane region" description="Helical" evidence="14">
    <location>
        <begin position="1609"/>
        <end position="1634"/>
    </location>
</feature>
<feature type="compositionally biased region" description="Polar residues" evidence="13">
    <location>
        <begin position="1174"/>
        <end position="1183"/>
    </location>
</feature>
<feature type="region of interest" description="Disordered" evidence="13">
    <location>
        <begin position="725"/>
        <end position="821"/>
    </location>
</feature>
<keyword evidence="6" id="KW-0732">Signal</keyword>
<dbReference type="EMBL" id="KB320867">
    <property type="protein sequence ID" value="ELW61621.1"/>
    <property type="molecule type" value="Genomic_DNA"/>
</dbReference>
<keyword evidence="10 12" id="KW-1015">Disulfide bond</keyword>
<feature type="compositionally biased region" description="Polar residues" evidence="13">
    <location>
        <begin position="737"/>
        <end position="749"/>
    </location>
</feature>
<evidence type="ECO:0000256" key="3">
    <source>
        <dbReference type="ARBA" id="ARBA00022475"/>
    </source>
</evidence>
<dbReference type="Gene3D" id="1.20.1740.10">
    <property type="entry name" value="Amino acid/polyamine transporter I"/>
    <property type="match status" value="1"/>
</dbReference>
<dbReference type="SMART" id="SM00179">
    <property type="entry name" value="EGF_CA"/>
    <property type="match status" value="2"/>
</dbReference>
<evidence type="ECO:0000256" key="8">
    <source>
        <dbReference type="ARBA" id="ARBA00022989"/>
    </source>
</evidence>
<feature type="region of interest" description="Disordered" evidence="13">
    <location>
        <begin position="1174"/>
        <end position="1201"/>
    </location>
</feature>
<reference evidence="17" key="2">
    <citation type="journal article" date="2013" name="Nat. Commun.">
        <title>Genome of the Chinese tree shrew.</title>
        <authorList>
            <person name="Fan Y."/>
            <person name="Huang Z.Y."/>
            <person name="Cao C.C."/>
            <person name="Chen C.S."/>
            <person name="Chen Y.X."/>
            <person name="Fan D.D."/>
            <person name="He J."/>
            <person name="Hou H.L."/>
            <person name="Hu L."/>
            <person name="Hu X.T."/>
            <person name="Jiang X.T."/>
            <person name="Lai R."/>
            <person name="Lang Y.S."/>
            <person name="Liang B."/>
            <person name="Liao S.G."/>
            <person name="Mu D."/>
            <person name="Ma Y.Y."/>
            <person name="Niu Y.Y."/>
            <person name="Sun X.Q."/>
            <person name="Xia J.Q."/>
            <person name="Xiao J."/>
            <person name="Xiong Z.Q."/>
            <person name="Xu L."/>
            <person name="Yang L."/>
            <person name="Zhang Y."/>
            <person name="Zhao W."/>
            <person name="Zhao X.D."/>
            <person name="Zheng Y.T."/>
            <person name="Zhou J.M."/>
            <person name="Zhu Y.B."/>
            <person name="Zhang G.J."/>
            <person name="Wang J."/>
            <person name="Yao Y.G."/>
        </authorList>
    </citation>
    <scope>NUCLEOTIDE SEQUENCE [LARGE SCALE GENOMIC DNA]</scope>
</reference>
<feature type="region of interest" description="Disordered" evidence="13">
    <location>
        <begin position="1026"/>
        <end position="1060"/>
    </location>
</feature>
<feature type="compositionally biased region" description="Low complexity" evidence="13">
    <location>
        <begin position="878"/>
        <end position="892"/>
    </location>
</feature>
<evidence type="ECO:0000313" key="17">
    <source>
        <dbReference type="Proteomes" id="UP000011518"/>
    </source>
</evidence>
<evidence type="ECO:0000256" key="12">
    <source>
        <dbReference type="PROSITE-ProRule" id="PRU00076"/>
    </source>
</evidence>
<evidence type="ECO:0000259" key="15">
    <source>
        <dbReference type="PROSITE" id="PS50026"/>
    </source>
</evidence>